<dbReference type="InterPro" id="IPR042097">
    <property type="entry name" value="Aminopeptidase_N-like_N_sf"/>
</dbReference>
<feature type="signal peptide" evidence="20">
    <location>
        <begin position="1"/>
        <end position="19"/>
    </location>
</feature>
<evidence type="ECO:0000256" key="15">
    <source>
        <dbReference type="PIRSR" id="PIRSR634016-1"/>
    </source>
</evidence>
<gene>
    <name evidence="24" type="ORF">ABEB36_006939</name>
</gene>
<evidence type="ECO:0000259" key="21">
    <source>
        <dbReference type="Pfam" id="PF01433"/>
    </source>
</evidence>
<evidence type="ECO:0000256" key="14">
    <source>
        <dbReference type="ARBA" id="ARBA00023288"/>
    </source>
</evidence>
<dbReference type="InterPro" id="IPR014782">
    <property type="entry name" value="Peptidase_M1_dom"/>
</dbReference>
<feature type="region of interest" description="Disordered" evidence="19">
    <location>
        <begin position="938"/>
        <end position="963"/>
    </location>
</feature>
<dbReference type="SUPFAM" id="SSF63737">
    <property type="entry name" value="Leukotriene A4 hydrolase N-terminal domain"/>
    <property type="match status" value="1"/>
</dbReference>
<evidence type="ECO:0000259" key="22">
    <source>
        <dbReference type="Pfam" id="PF11838"/>
    </source>
</evidence>
<evidence type="ECO:0000256" key="16">
    <source>
        <dbReference type="PIRSR" id="PIRSR634016-3"/>
    </source>
</evidence>
<feature type="binding site" evidence="16">
    <location>
        <position position="373"/>
    </location>
    <ligand>
        <name>Zn(2+)</name>
        <dbReference type="ChEBI" id="CHEBI:29105"/>
        <note>catalytic</note>
    </ligand>
</feature>
<evidence type="ECO:0000256" key="8">
    <source>
        <dbReference type="ARBA" id="ARBA00022729"/>
    </source>
</evidence>
<dbReference type="FunFam" id="2.60.40.1910:FF:000008">
    <property type="entry name" value="Aminopeptidase"/>
    <property type="match status" value="1"/>
</dbReference>
<dbReference type="InterPro" id="IPR001930">
    <property type="entry name" value="Peptidase_M1"/>
</dbReference>
<evidence type="ECO:0000256" key="12">
    <source>
        <dbReference type="ARBA" id="ARBA00023136"/>
    </source>
</evidence>
<dbReference type="InterPro" id="IPR027268">
    <property type="entry name" value="Peptidase_M4/M1_CTD_sf"/>
</dbReference>
<evidence type="ECO:0000256" key="3">
    <source>
        <dbReference type="ARBA" id="ARBA00022438"/>
    </source>
</evidence>
<feature type="domain" description="ERAP1-like C-terminal" evidence="22">
    <location>
        <begin position="582"/>
        <end position="893"/>
    </location>
</feature>
<dbReference type="Proteomes" id="UP001566132">
    <property type="component" value="Unassembled WGS sequence"/>
</dbReference>
<dbReference type="PANTHER" id="PTHR11533">
    <property type="entry name" value="PROTEASE M1 ZINC METALLOPROTEASE"/>
    <property type="match status" value="1"/>
</dbReference>
<keyword evidence="4" id="KW-1003">Cell membrane</keyword>
<keyword evidence="7 16" id="KW-0479">Metal-binding</keyword>
<keyword evidence="11 18" id="KW-0482">Metalloprotease</keyword>
<evidence type="ECO:0000256" key="11">
    <source>
        <dbReference type="ARBA" id="ARBA00023049"/>
    </source>
</evidence>
<dbReference type="InterPro" id="IPR024571">
    <property type="entry name" value="ERAP1-like_C_dom"/>
</dbReference>
<evidence type="ECO:0000259" key="23">
    <source>
        <dbReference type="Pfam" id="PF17900"/>
    </source>
</evidence>
<dbReference type="PRINTS" id="PR00756">
    <property type="entry name" value="ALADIPTASE"/>
</dbReference>
<dbReference type="InterPro" id="IPR034016">
    <property type="entry name" value="M1_APN-typ"/>
</dbReference>
<organism evidence="24 25">
    <name type="scientific">Hypothenemus hampei</name>
    <name type="common">Coffee berry borer</name>
    <dbReference type="NCBI Taxonomy" id="57062"/>
    <lineage>
        <taxon>Eukaryota</taxon>
        <taxon>Metazoa</taxon>
        <taxon>Ecdysozoa</taxon>
        <taxon>Arthropoda</taxon>
        <taxon>Hexapoda</taxon>
        <taxon>Insecta</taxon>
        <taxon>Pterygota</taxon>
        <taxon>Neoptera</taxon>
        <taxon>Endopterygota</taxon>
        <taxon>Coleoptera</taxon>
        <taxon>Polyphaga</taxon>
        <taxon>Cucujiformia</taxon>
        <taxon>Curculionidae</taxon>
        <taxon>Scolytinae</taxon>
        <taxon>Hypothenemus</taxon>
    </lineage>
</organism>
<evidence type="ECO:0000256" key="10">
    <source>
        <dbReference type="ARBA" id="ARBA00022833"/>
    </source>
</evidence>
<comment type="subcellular location">
    <subcellularLocation>
        <location evidence="1">Cell membrane</location>
        <topology evidence="1">Lipid-anchor</topology>
        <topology evidence="1">GPI-anchor</topology>
    </subcellularLocation>
</comment>
<sequence>MKGAATLCIVGLLILGANTHRPACPYKNSKKLIRNENINRLSNNVRPTFYDLVLNLDFDVKDPKITGKVEITIDVDSDLTPNNTLHLHSNVTFPELKAIWNRNNGNDTLITCNIKPISSDDITIECPESIIGKNQSVTLNFIATLQQDDMHGAYLVKYQEEDIQKLMIATQFEEEGARRVFPCFDEPHFKAPIQLTLVSKNFSSAEWMANTESESDIFDSTTGVYTTIFKPTPPMSTYLLAFVATQDFTIHYRTLTPSYTYSIFIRKTAEGYWDTAINAGYQVLNLMNNYLNISYKSLGNSKLSLAAIPEFSAGAMENWGLITFRESLLIDEGEGTTRRDIQSIVSVVAHELTHQWFGDYVTLDWWSETWLNEGFAEYFEYYLTDHILNDTEMSYQLVVKEQQDALKVDAYPNSIPLSNKAENVATKADLSTEFGTISYSKGASIIKLINYLLGDDAFHNALSKYLTAFKYSNPTAVNLTHYLQSSYNGTVNLEIVLNEWINASGYPLVTVTVNENNTISISTRKFSSSLNQTGEDLTSKWWIPLTYTTSDKPNFDNNEVTWIDPELLSSFHTQLPANNESWIIVNLQAHGFYRVDYDDTLWDRIIHVLNTAPQTISVLNRAQLLDDVFNIARSMETTDSKQKDLYLRAFNLANYLKNETEYHPWYTFFVEMQYLLDRIQDEDAITALKSKIKEIISSQVEIPSLSGSTNSSRNIDVLKQNLLLTWACKVGHVECLQWADDQFAVYQNLPSYFDNNFRDVVLCSRFATTKFASNDYEYLVSRLNSSILPLEQNDIAKALSCLPDDDVVSKLFNLTLQDNIQFSRMTFNTIANGLLSQGKSKIIATLKYIAKYYENINKKWKGVGSADQLVVTIGSKSSSKDIIDVLKEEFLSNSSFKDNDTLITAVKAAVGSITENMLWVDKYGETLSSVIIYGDDTTSTSTTTSTEPTPTTTSQSPETTTESGSMRIINSDLLWVTLYVLAIKIFFNYHEIN</sequence>
<feature type="binding site" evidence="16">
    <location>
        <position position="350"/>
    </location>
    <ligand>
        <name>Zn(2+)</name>
        <dbReference type="ChEBI" id="CHEBI:29105"/>
        <note>catalytic</note>
    </ligand>
</feature>
<keyword evidence="3 18" id="KW-0031">Aminopeptidase</keyword>
<evidence type="ECO:0000313" key="25">
    <source>
        <dbReference type="Proteomes" id="UP001566132"/>
    </source>
</evidence>
<evidence type="ECO:0000256" key="7">
    <source>
        <dbReference type="ARBA" id="ARBA00022723"/>
    </source>
</evidence>
<dbReference type="Pfam" id="PF17900">
    <property type="entry name" value="Peptidase_M1_N"/>
    <property type="match status" value="1"/>
</dbReference>
<dbReference type="CDD" id="cd09601">
    <property type="entry name" value="M1_APN-Q_like"/>
    <property type="match status" value="1"/>
</dbReference>
<evidence type="ECO:0000256" key="9">
    <source>
        <dbReference type="ARBA" id="ARBA00022801"/>
    </source>
</evidence>
<keyword evidence="12" id="KW-0472">Membrane</keyword>
<feature type="site" description="Transition state stabilizer" evidence="17">
    <location>
        <position position="439"/>
    </location>
</feature>
<dbReference type="GO" id="GO:0008237">
    <property type="term" value="F:metallopeptidase activity"/>
    <property type="evidence" value="ECO:0007669"/>
    <property type="project" value="UniProtKB-KW"/>
</dbReference>
<feature type="binding site" evidence="16">
    <location>
        <position position="354"/>
    </location>
    <ligand>
        <name>Zn(2+)</name>
        <dbReference type="ChEBI" id="CHEBI:29105"/>
        <note>catalytic</note>
    </ligand>
</feature>
<evidence type="ECO:0000256" key="4">
    <source>
        <dbReference type="ARBA" id="ARBA00022475"/>
    </source>
</evidence>
<dbReference type="Gene3D" id="2.60.40.1910">
    <property type="match status" value="1"/>
</dbReference>
<keyword evidence="25" id="KW-1185">Reference proteome</keyword>
<dbReference type="GO" id="GO:0006508">
    <property type="term" value="P:proteolysis"/>
    <property type="evidence" value="ECO:0007669"/>
    <property type="project" value="UniProtKB-KW"/>
</dbReference>
<dbReference type="EMBL" id="JBDJPC010000005">
    <property type="protein sequence ID" value="KAL1501645.1"/>
    <property type="molecule type" value="Genomic_DNA"/>
</dbReference>
<dbReference type="PANTHER" id="PTHR11533:SF301">
    <property type="entry name" value="AMINOPEPTIDASE"/>
    <property type="match status" value="1"/>
</dbReference>
<dbReference type="EC" id="3.4.11.-" evidence="18"/>
<comment type="similarity">
    <text evidence="2 18">Belongs to the peptidase M1 family.</text>
</comment>
<reference evidence="24 25" key="1">
    <citation type="submission" date="2024-05" db="EMBL/GenBank/DDBJ databases">
        <title>Genetic variation in Jamaican populations of the coffee berry borer (Hypothenemus hampei).</title>
        <authorList>
            <person name="Errbii M."/>
            <person name="Myrie A."/>
        </authorList>
    </citation>
    <scope>NUCLEOTIDE SEQUENCE [LARGE SCALE GENOMIC DNA]</scope>
    <source>
        <strain evidence="24">JA-Hopewell-2020-01-JO</strain>
        <tissue evidence="24">Whole body</tissue>
    </source>
</reference>
<feature type="domain" description="Aminopeptidase N-like N-terminal" evidence="23">
    <location>
        <begin position="47"/>
        <end position="239"/>
    </location>
</feature>
<dbReference type="GO" id="GO:0004177">
    <property type="term" value="F:aminopeptidase activity"/>
    <property type="evidence" value="ECO:0007669"/>
    <property type="project" value="UniProtKB-KW"/>
</dbReference>
<feature type="domain" description="Peptidase M1 membrane alanine aminopeptidase" evidence="21">
    <location>
        <begin position="276"/>
        <end position="500"/>
    </location>
</feature>
<evidence type="ECO:0000256" key="13">
    <source>
        <dbReference type="ARBA" id="ARBA00023180"/>
    </source>
</evidence>
<evidence type="ECO:0000256" key="18">
    <source>
        <dbReference type="RuleBase" id="RU364040"/>
    </source>
</evidence>
<dbReference type="Gene3D" id="1.25.50.20">
    <property type="match status" value="1"/>
</dbReference>
<evidence type="ECO:0000256" key="2">
    <source>
        <dbReference type="ARBA" id="ARBA00010136"/>
    </source>
</evidence>
<dbReference type="AlphaFoldDB" id="A0ABD1ES97"/>
<evidence type="ECO:0000256" key="19">
    <source>
        <dbReference type="SAM" id="MobiDB-lite"/>
    </source>
</evidence>
<dbReference type="InterPro" id="IPR050344">
    <property type="entry name" value="Peptidase_M1_aminopeptidases"/>
</dbReference>
<feature type="active site" description="Proton acceptor" evidence="15">
    <location>
        <position position="351"/>
    </location>
</feature>
<evidence type="ECO:0000256" key="1">
    <source>
        <dbReference type="ARBA" id="ARBA00004609"/>
    </source>
</evidence>
<accession>A0ABD1ES97</accession>
<evidence type="ECO:0000256" key="6">
    <source>
        <dbReference type="ARBA" id="ARBA00022670"/>
    </source>
</evidence>
<dbReference type="Gene3D" id="1.10.390.10">
    <property type="entry name" value="Neutral Protease Domain 2"/>
    <property type="match status" value="1"/>
</dbReference>
<dbReference type="SUPFAM" id="SSF55486">
    <property type="entry name" value="Metalloproteases ('zincins'), catalytic domain"/>
    <property type="match status" value="1"/>
</dbReference>
<comment type="cofactor">
    <cofactor evidence="16 18">
        <name>Zn(2+)</name>
        <dbReference type="ChEBI" id="CHEBI:29105"/>
    </cofactor>
    <text evidence="16 18">Binds 1 zinc ion per subunit.</text>
</comment>
<dbReference type="Pfam" id="PF01433">
    <property type="entry name" value="Peptidase_M1"/>
    <property type="match status" value="1"/>
</dbReference>
<evidence type="ECO:0000256" key="17">
    <source>
        <dbReference type="PIRSR" id="PIRSR634016-4"/>
    </source>
</evidence>
<dbReference type="FunFam" id="1.10.390.10:FF:000013">
    <property type="entry name" value="Aminopeptidase N"/>
    <property type="match status" value="1"/>
</dbReference>
<keyword evidence="8 20" id="KW-0732">Signal</keyword>
<evidence type="ECO:0000313" key="24">
    <source>
        <dbReference type="EMBL" id="KAL1501645.1"/>
    </source>
</evidence>
<dbReference type="GO" id="GO:0098552">
    <property type="term" value="C:side of membrane"/>
    <property type="evidence" value="ECO:0007669"/>
    <property type="project" value="UniProtKB-KW"/>
</dbReference>
<comment type="caution">
    <text evidence="24">The sequence shown here is derived from an EMBL/GenBank/DDBJ whole genome shotgun (WGS) entry which is preliminary data.</text>
</comment>
<dbReference type="InterPro" id="IPR045357">
    <property type="entry name" value="Aminopeptidase_N-like_N"/>
</dbReference>
<name>A0ABD1ES97_HYPHA</name>
<keyword evidence="10 16" id="KW-0862">Zinc</keyword>
<evidence type="ECO:0000256" key="20">
    <source>
        <dbReference type="SAM" id="SignalP"/>
    </source>
</evidence>
<proteinExistence type="inferred from homology"/>
<keyword evidence="14" id="KW-0449">Lipoprotein</keyword>
<dbReference type="Pfam" id="PF11838">
    <property type="entry name" value="ERAP1_C"/>
    <property type="match status" value="1"/>
</dbReference>
<protein>
    <recommendedName>
        <fullName evidence="18">Aminopeptidase</fullName>
        <ecNumber evidence="18">3.4.11.-</ecNumber>
    </recommendedName>
</protein>
<dbReference type="GO" id="GO:0005886">
    <property type="term" value="C:plasma membrane"/>
    <property type="evidence" value="ECO:0007669"/>
    <property type="project" value="UniProtKB-SubCell"/>
</dbReference>
<dbReference type="Gene3D" id="2.60.40.1730">
    <property type="entry name" value="tricorn interacting facor f3 domain"/>
    <property type="match status" value="1"/>
</dbReference>
<keyword evidence="13" id="KW-0325">Glycoprotein</keyword>
<dbReference type="GO" id="GO:0008270">
    <property type="term" value="F:zinc ion binding"/>
    <property type="evidence" value="ECO:0007669"/>
    <property type="project" value="UniProtKB-UniRule"/>
</dbReference>
<keyword evidence="5" id="KW-0336">GPI-anchor</keyword>
<evidence type="ECO:0000256" key="5">
    <source>
        <dbReference type="ARBA" id="ARBA00022622"/>
    </source>
</evidence>
<keyword evidence="6 18" id="KW-0645">Protease</keyword>
<keyword evidence="9 18" id="KW-0378">Hydrolase</keyword>
<feature type="chain" id="PRO_5044893407" description="Aminopeptidase" evidence="20">
    <location>
        <begin position="20"/>
        <end position="993"/>
    </location>
</feature>